<protein>
    <submittedName>
        <fullName evidence="3">Methyltransferase domain-containing protein</fullName>
    </submittedName>
</protein>
<reference evidence="3" key="4">
    <citation type="submission" date="2020-10" db="EMBL/GenBank/DDBJ databases">
        <authorList>
            <person name="Bassil N.M."/>
            <person name="Lloyd J.R."/>
        </authorList>
    </citation>
    <scope>NUCLEOTIDE SEQUENCE</scope>
    <source>
        <strain evidence="3">NB2006</strain>
    </source>
</reference>
<evidence type="ECO:0000313" key="2">
    <source>
        <dbReference type="EMBL" id="OIJ04803.1"/>
    </source>
</evidence>
<dbReference type="InterPro" id="IPR029063">
    <property type="entry name" value="SAM-dependent_MTases_sf"/>
</dbReference>
<keyword evidence="3" id="KW-0808">Transferase</keyword>
<reference evidence="3 4" key="2">
    <citation type="journal article" date="2017" name="Genome Announc.">
        <title>Draft Genome Sequences of Four Alkaliphilic Bacteria Belonging to the Anaerobacillus Genus.</title>
        <authorList>
            <person name="Bassil N.M."/>
            <person name="Lloyd J.R."/>
        </authorList>
    </citation>
    <scope>NUCLEOTIDE SEQUENCE [LARGE SCALE GENOMIC DNA]</scope>
    <source>
        <strain evidence="3 4">NB2006</strain>
    </source>
</reference>
<sequence>MDSKSKWNNKYKDRLNDHVHQAPNERLKSLSSYLNGGLALDLACGLGANSFFLADLNYQVQAFDISDVAIDFVTEQVEKEGLTVQPRLCDLTELSKLHIEKQSLDLVVITYYLDRLTFPFVKSIIKENGYFFMETFYTSPLNEEQRISDQFKLKQQELLSEFKDWHVLFYEENEREGRQTIFARKTINN</sequence>
<keyword evidence="4" id="KW-1185">Reference proteome</keyword>
<dbReference type="KEGG" id="aia:AWH56_019775"/>
<dbReference type="RefSeq" id="WP_071319220.1">
    <property type="nucleotide sequence ID" value="NZ_CP063356.2"/>
</dbReference>
<evidence type="ECO:0000259" key="1">
    <source>
        <dbReference type="Pfam" id="PF03848"/>
    </source>
</evidence>
<organism evidence="2 4">
    <name type="scientific">Anaerobacillus isosaccharinicus</name>
    <dbReference type="NCBI Taxonomy" id="1532552"/>
    <lineage>
        <taxon>Bacteria</taxon>
        <taxon>Bacillati</taxon>
        <taxon>Bacillota</taxon>
        <taxon>Bacilli</taxon>
        <taxon>Bacillales</taxon>
        <taxon>Bacillaceae</taxon>
        <taxon>Anaerobacillus</taxon>
    </lineage>
</organism>
<dbReference type="InterPro" id="IPR015985">
    <property type="entry name" value="TehB-like_dom"/>
</dbReference>
<dbReference type="GO" id="GO:0032259">
    <property type="term" value="P:methylation"/>
    <property type="evidence" value="ECO:0007669"/>
    <property type="project" value="UniProtKB-KW"/>
</dbReference>
<dbReference type="Gene3D" id="3.40.50.150">
    <property type="entry name" value="Vaccinia Virus protein VP39"/>
    <property type="match status" value="1"/>
</dbReference>
<dbReference type="CDD" id="cd02440">
    <property type="entry name" value="AdoMet_MTases"/>
    <property type="match status" value="1"/>
</dbReference>
<dbReference type="EMBL" id="CP063356">
    <property type="protein sequence ID" value="QOY34933.1"/>
    <property type="molecule type" value="Genomic_DNA"/>
</dbReference>
<proteinExistence type="predicted"/>
<accession>A0A1S2KYM7</accession>
<name>A0A1S2KYM7_9BACI</name>
<feature type="domain" description="Tellurite resistance methyltransferase TehB-like" evidence="1">
    <location>
        <begin position="32"/>
        <end position="176"/>
    </location>
</feature>
<dbReference type="OrthoDB" id="9804312at2"/>
<dbReference type="Pfam" id="PF03848">
    <property type="entry name" value="TehB"/>
    <property type="match status" value="1"/>
</dbReference>
<dbReference type="AlphaFoldDB" id="A0A1S2KYM7"/>
<dbReference type="GO" id="GO:0008168">
    <property type="term" value="F:methyltransferase activity"/>
    <property type="evidence" value="ECO:0007669"/>
    <property type="project" value="UniProtKB-KW"/>
</dbReference>
<evidence type="ECO:0000313" key="4">
    <source>
        <dbReference type="Proteomes" id="UP000180175"/>
    </source>
</evidence>
<dbReference type="SUPFAM" id="SSF53335">
    <property type="entry name" value="S-adenosyl-L-methionine-dependent methyltransferases"/>
    <property type="match status" value="1"/>
</dbReference>
<evidence type="ECO:0000313" key="3">
    <source>
        <dbReference type="EMBL" id="QOY34933.1"/>
    </source>
</evidence>
<dbReference type="EMBL" id="LQXD01000197">
    <property type="protein sequence ID" value="OIJ04803.1"/>
    <property type="molecule type" value="Genomic_DNA"/>
</dbReference>
<reference evidence="2 4" key="1">
    <citation type="submission" date="2016-10" db="EMBL/GenBank/DDBJ databases">
        <title>Draft genome sequences of four alkaliphilic bacteria belonging to the Anaerobacillus genus.</title>
        <authorList>
            <person name="Bassil N.M."/>
            <person name="Lloyd J.R."/>
        </authorList>
    </citation>
    <scope>NUCLEOTIDE SEQUENCE [LARGE SCALE GENOMIC DNA]</scope>
    <source>
        <strain evidence="2 4">NB2006</strain>
    </source>
</reference>
<gene>
    <name evidence="3" type="ORF">AWH56_019775</name>
    <name evidence="2" type="ORF">AWH56_22810</name>
</gene>
<keyword evidence="3" id="KW-0489">Methyltransferase</keyword>
<dbReference type="Proteomes" id="UP000180175">
    <property type="component" value="Chromosome"/>
</dbReference>
<reference evidence="3 4" key="3">
    <citation type="journal article" date="2019" name="Int. J. Syst. Evol. Microbiol.">
        <title>Anaerobacillus isosaccharinicus sp. nov., an alkaliphilic bacterium which degrades isosaccharinic acid.</title>
        <authorList>
            <person name="Bassil N.M."/>
            <person name="Lloyd J.R."/>
        </authorList>
    </citation>
    <scope>NUCLEOTIDE SEQUENCE [LARGE SCALE GENOMIC DNA]</scope>
    <source>
        <strain evidence="3 4">NB2006</strain>
    </source>
</reference>